<dbReference type="Pfam" id="PF17782">
    <property type="entry name" value="WHD_DprA"/>
    <property type="match status" value="1"/>
</dbReference>
<evidence type="ECO:0000313" key="3">
    <source>
        <dbReference type="EMBL" id="VAX34285.1"/>
    </source>
</evidence>
<dbReference type="PANTHER" id="PTHR43022:SF1">
    <property type="entry name" value="PROTEIN SMF"/>
    <property type="match status" value="1"/>
</dbReference>
<dbReference type="InterPro" id="IPR003583">
    <property type="entry name" value="Hlx-hairpin-Hlx_DNA-bd_motif"/>
</dbReference>
<dbReference type="Gene3D" id="3.40.50.450">
    <property type="match status" value="1"/>
</dbReference>
<dbReference type="GO" id="GO:0006281">
    <property type="term" value="P:DNA repair"/>
    <property type="evidence" value="ECO:0007669"/>
    <property type="project" value="InterPro"/>
</dbReference>
<dbReference type="InterPro" id="IPR003488">
    <property type="entry name" value="DprA"/>
</dbReference>
<dbReference type="GO" id="GO:0003677">
    <property type="term" value="F:DNA binding"/>
    <property type="evidence" value="ECO:0007669"/>
    <property type="project" value="InterPro"/>
</dbReference>
<dbReference type="SUPFAM" id="SSF47781">
    <property type="entry name" value="RuvA domain 2-like"/>
    <property type="match status" value="1"/>
</dbReference>
<dbReference type="Pfam" id="PF14520">
    <property type="entry name" value="HHH_5"/>
    <property type="match status" value="1"/>
</dbReference>
<dbReference type="NCBIfam" id="TIGR00732">
    <property type="entry name" value="dprA"/>
    <property type="match status" value="1"/>
</dbReference>
<dbReference type="InterPro" id="IPR057666">
    <property type="entry name" value="DrpA_SLOG"/>
</dbReference>
<evidence type="ECO:0000259" key="2">
    <source>
        <dbReference type="SMART" id="SM00278"/>
    </source>
</evidence>
<dbReference type="AlphaFoldDB" id="A0A3B1DR79"/>
<gene>
    <name evidence="3" type="ORF">MNBD_NITROSPIRAE03-1614</name>
</gene>
<feature type="domain" description="Helix-hairpin-helix DNA-binding motif class 1" evidence="2">
    <location>
        <begin position="12"/>
        <end position="31"/>
    </location>
</feature>
<name>A0A3B1DR79_9ZZZZ</name>
<dbReference type="EMBL" id="UOGI01000285">
    <property type="protein sequence ID" value="VAX34285.1"/>
    <property type="molecule type" value="Genomic_DNA"/>
</dbReference>
<organism evidence="3">
    <name type="scientific">hydrothermal vent metagenome</name>
    <dbReference type="NCBI Taxonomy" id="652676"/>
    <lineage>
        <taxon>unclassified sequences</taxon>
        <taxon>metagenomes</taxon>
        <taxon>ecological metagenomes</taxon>
    </lineage>
</organism>
<evidence type="ECO:0000256" key="1">
    <source>
        <dbReference type="ARBA" id="ARBA00006525"/>
    </source>
</evidence>
<protein>
    <submittedName>
        <fullName evidence="3">Rossmann fold nucleotide-binding protein Smf possibly involved in DNA uptake</fullName>
    </submittedName>
</protein>
<accession>A0A3B1DR79</accession>
<proteinExistence type="inferred from homology"/>
<comment type="similarity">
    <text evidence="1">Belongs to the DprA/Smf family.</text>
</comment>
<dbReference type="GO" id="GO:0009294">
    <property type="term" value="P:DNA-mediated transformation"/>
    <property type="evidence" value="ECO:0007669"/>
    <property type="project" value="InterPro"/>
</dbReference>
<reference evidence="3" key="1">
    <citation type="submission" date="2018-06" db="EMBL/GenBank/DDBJ databases">
        <authorList>
            <person name="Zhirakovskaya E."/>
        </authorList>
    </citation>
    <scope>NUCLEOTIDE SEQUENCE</scope>
</reference>
<feature type="domain" description="Helix-hairpin-helix DNA-binding motif class 1" evidence="2">
    <location>
        <begin position="44"/>
        <end position="63"/>
    </location>
</feature>
<dbReference type="Pfam" id="PF02481">
    <property type="entry name" value="DNA_processg_A"/>
    <property type="match status" value="1"/>
</dbReference>
<dbReference type="SMART" id="SM00278">
    <property type="entry name" value="HhH1"/>
    <property type="match status" value="2"/>
</dbReference>
<sequence>MNIMTNDLIYWIALSSIKDIGPARMRNLLNTFGLPEAVFKATLRELRSVEGVGERRALAIKSFKDWGRIEEILKKCEALGVKIIRHSDPSYPCFLKEISDSPLIFYAMGDIKEEDRFSIAVVGPRRPTDYGVRVTDMIAGELSRLGMTVVSGMARGIDTVAHKAALRKGGRSIAVLGSGLDVPYPPENAGLMKMIAANGSVISEYPLGTKPERENFPRRNRLISGLSLGVLVVEATGDSGTLITARYALEQGREVFAVPGMITSTRSSGTNALIRQGACLVEKAADIIEELAPQLKGFIKERKKSAVTLTEEEKSITEKLSPEPLHIDELTRQSGLPSYRVLGILTTLELKGIVKQSGGKKFYLEV</sequence>
<dbReference type="Gene3D" id="1.10.10.10">
    <property type="entry name" value="Winged helix-like DNA-binding domain superfamily/Winged helix DNA-binding domain"/>
    <property type="match status" value="1"/>
</dbReference>
<dbReference type="PANTHER" id="PTHR43022">
    <property type="entry name" value="PROTEIN SMF"/>
    <property type="match status" value="1"/>
</dbReference>
<dbReference type="InterPro" id="IPR010994">
    <property type="entry name" value="RuvA_2-like"/>
</dbReference>
<dbReference type="SUPFAM" id="SSF102405">
    <property type="entry name" value="MCP/YpsA-like"/>
    <property type="match status" value="1"/>
</dbReference>
<dbReference type="InterPro" id="IPR041614">
    <property type="entry name" value="DprA_WH"/>
</dbReference>
<dbReference type="InterPro" id="IPR036388">
    <property type="entry name" value="WH-like_DNA-bd_sf"/>
</dbReference>